<evidence type="ECO:0000256" key="7">
    <source>
        <dbReference type="ARBA" id="ARBA00023098"/>
    </source>
</evidence>
<evidence type="ECO:0000256" key="15">
    <source>
        <dbReference type="ARBA" id="ARBA00068317"/>
    </source>
</evidence>
<comment type="catalytic activity">
    <reaction evidence="11">
        <text>(2E)-tetradecenoyl-CoA = (3Z)-tetradecenoyl-CoA</text>
        <dbReference type="Rhea" id="RHEA:29847"/>
        <dbReference type="ChEBI" id="CHEBI:61405"/>
        <dbReference type="ChEBI" id="CHEBI:61968"/>
    </reaction>
    <physiologicalReaction direction="right-to-left" evidence="11">
        <dbReference type="Rhea" id="RHEA:29849"/>
    </physiologicalReaction>
</comment>
<comment type="catalytic activity">
    <reaction evidence="10">
        <text>(3Z)-decenoyl-CoA = (2E)-decenoyl-CoA</text>
        <dbReference type="Rhea" id="RHEA:77195"/>
        <dbReference type="ChEBI" id="CHEBI:61406"/>
        <dbReference type="ChEBI" id="CHEBI:195601"/>
    </reaction>
    <physiologicalReaction direction="left-to-right" evidence="10">
        <dbReference type="Rhea" id="RHEA:77196"/>
    </physiologicalReaction>
</comment>
<evidence type="ECO:0000256" key="4">
    <source>
        <dbReference type="ARBA" id="ARBA00022832"/>
    </source>
</evidence>
<keyword evidence="5" id="KW-0809">Transit peptide</keyword>
<comment type="subcellular location">
    <subcellularLocation>
        <location evidence="1">Mitochondrion matrix</location>
    </subcellularLocation>
</comment>
<dbReference type="PANTHER" id="PTHR11941:SF45">
    <property type="entry name" value="ENOYL-COA DELTA ISOMERASE 1, MITOCHONDRIAL"/>
    <property type="match status" value="1"/>
</dbReference>
<name>A0A8X6TH08_NEPPI</name>
<dbReference type="InterPro" id="IPR001753">
    <property type="entry name" value="Enoyl-CoA_hydra/iso"/>
</dbReference>
<dbReference type="Gene3D" id="6.10.250.170">
    <property type="match status" value="1"/>
</dbReference>
<comment type="function">
    <text evidence="14">Key enzyme of fatty acid beta-oxidation. Able to isomerize both 3-cis (3Z) and 3-trans (3E) double bonds into the 2-trans (2E) form in a range of enoyl-CoA species, with a preference for (3Z)-enoyl-CoAs over (3E)-enoyl-CoAs. The catalytic efficiency of this enzyme is not affected by the fatty acyl chain length.</text>
</comment>
<keyword evidence="6" id="KW-0007">Acetylation</keyword>
<comment type="catalytic activity">
    <reaction evidence="13">
        <text>(3Z)-octenoyl-CoA = (2E)-octenoyl-CoA</text>
        <dbReference type="Rhea" id="RHEA:46044"/>
        <dbReference type="ChEBI" id="CHEBI:62242"/>
        <dbReference type="ChEBI" id="CHEBI:85640"/>
    </reaction>
    <physiologicalReaction direction="left-to-right" evidence="13">
        <dbReference type="Rhea" id="RHEA:46045"/>
    </physiologicalReaction>
</comment>
<keyword evidence="4" id="KW-0276">Fatty acid metabolism</keyword>
<dbReference type="GO" id="GO:0006635">
    <property type="term" value="P:fatty acid beta-oxidation"/>
    <property type="evidence" value="ECO:0007669"/>
    <property type="project" value="TreeGrafter"/>
</dbReference>
<comment type="catalytic activity">
    <reaction evidence="12">
        <text>(3Z)-dodecenoyl-CoA = (2E)-dodecenoyl-CoA</text>
        <dbReference type="Rhea" id="RHEA:23716"/>
        <dbReference type="ChEBI" id="CHEBI:57330"/>
        <dbReference type="ChEBI" id="CHEBI:58543"/>
        <dbReference type="EC" id="5.3.3.8"/>
    </reaction>
    <physiologicalReaction direction="left-to-right" evidence="12">
        <dbReference type="Rhea" id="RHEA:23717"/>
    </physiologicalReaction>
</comment>
<dbReference type="FunFam" id="3.90.226.10:FF:000034">
    <property type="entry name" value="Enoyl-CoA delta isomerase 1"/>
    <property type="match status" value="1"/>
</dbReference>
<evidence type="ECO:0000256" key="3">
    <source>
        <dbReference type="ARBA" id="ARBA00011233"/>
    </source>
</evidence>
<dbReference type="Gene3D" id="3.90.226.10">
    <property type="entry name" value="2-enoyl-CoA Hydratase, Chain A, domain 1"/>
    <property type="match status" value="1"/>
</dbReference>
<proteinExistence type="predicted"/>
<keyword evidence="8" id="KW-0496">Mitochondrion</keyword>
<evidence type="ECO:0000256" key="13">
    <source>
        <dbReference type="ARBA" id="ARBA00052542"/>
    </source>
</evidence>
<keyword evidence="18" id="KW-1185">Reference proteome</keyword>
<accession>A0A8X6TH08</accession>
<dbReference type="EMBL" id="BMAW01058354">
    <property type="protein sequence ID" value="GFT15849.1"/>
    <property type="molecule type" value="Genomic_DNA"/>
</dbReference>
<evidence type="ECO:0000256" key="2">
    <source>
        <dbReference type="ARBA" id="ARBA00005005"/>
    </source>
</evidence>
<sequence length="255" mass="28359">MVSVIEDEKKGTARVILQNPPVNALNTELLVKLSTIIKDLEERKFRGFILESASPKVFCAGLDISELYNPSEEKITVLWKAFQTLWKTLYLTPLITVAAINGHAPAGGCVLALSCDHGIMVKSGGIIGLNETLLGFPAPKWVQLLLVNACKLGKAEHSLKISKLFTPQEAVEHDIVNELVDSSYLHSKAEEAMDKFLSIPVSSFTKTKLSMRKPFVDDLISYQERDLEDVVGMFLHSETQKMIGKYLESLKNKKK</sequence>
<evidence type="ECO:0000256" key="8">
    <source>
        <dbReference type="ARBA" id="ARBA00023128"/>
    </source>
</evidence>
<reference evidence="17" key="1">
    <citation type="submission" date="2020-08" db="EMBL/GenBank/DDBJ databases">
        <title>Multicomponent nature underlies the extraordinary mechanical properties of spider dragline silk.</title>
        <authorList>
            <person name="Kono N."/>
            <person name="Nakamura H."/>
            <person name="Mori M."/>
            <person name="Yoshida Y."/>
            <person name="Ohtoshi R."/>
            <person name="Malay A.D."/>
            <person name="Moran D.A.P."/>
            <person name="Tomita M."/>
            <person name="Numata K."/>
            <person name="Arakawa K."/>
        </authorList>
    </citation>
    <scope>NUCLEOTIDE SEQUENCE</scope>
</reference>
<dbReference type="Pfam" id="PF00378">
    <property type="entry name" value="ECH_1"/>
    <property type="match status" value="1"/>
</dbReference>
<dbReference type="SUPFAM" id="SSF52096">
    <property type="entry name" value="ClpP/crotonase"/>
    <property type="match status" value="1"/>
</dbReference>
<dbReference type="OrthoDB" id="1696280at2759"/>
<comment type="pathway">
    <text evidence="2">Lipid metabolism; fatty acid beta-oxidation.</text>
</comment>
<gene>
    <name evidence="17" type="primary">Eci1</name>
    <name evidence="17" type="ORF">NPIL_562501</name>
</gene>
<dbReference type="Proteomes" id="UP000887013">
    <property type="component" value="Unassembled WGS sequence"/>
</dbReference>
<evidence type="ECO:0000256" key="14">
    <source>
        <dbReference type="ARBA" id="ARBA00056147"/>
    </source>
</evidence>
<comment type="caution">
    <text evidence="17">The sequence shown here is derived from an EMBL/GenBank/DDBJ whole genome shotgun (WGS) entry which is preliminary data.</text>
</comment>
<evidence type="ECO:0000256" key="9">
    <source>
        <dbReference type="ARBA" id="ARBA00023235"/>
    </source>
</evidence>
<evidence type="ECO:0000313" key="18">
    <source>
        <dbReference type="Proteomes" id="UP000887013"/>
    </source>
</evidence>
<dbReference type="AlphaFoldDB" id="A0A8X6TH08"/>
<evidence type="ECO:0000256" key="12">
    <source>
        <dbReference type="ARBA" id="ARBA00052376"/>
    </source>
</evidence>
<dbReference type="GO" id="GO:0004165">
    <property type="term" value="F:delta(3)-delta(2)-enoyl-CoA isomerase activity"/>
    <property type="evidence" value="ECO:0007669"/>
    <property type="project" value="UniProtKB-EC"/>
</dbReference>
<evidence type="ECO:0000256" key="5">
    <source>
        <dbReference type="ARBA" id="ARBA00022946"/>
    </source>
</evidence>
<dbReference type="CDD" id="cd06558">
    <property type="entry name" value="crotonase-like"/>
    <property type="match status" value="1"/>
</dbReference>
<keyword evidence="9 17" id="KW-0413">Isomerase</keyword>
<keyword evidence="7" id="KW-0443">Lipid metabolism</keyword>
<evidence type="ECO:0000256" key="11">
    <source>
        <dbReference type="ARBA" id="ARBA00051293"/>
    </source>
</evidence>
<evidence type="ECO:0000256" key="6">
    <source>
        <dbReference type="ARBA" id="ARBA00022990"/>
    </source>
</evidence>
<dbReference type="PANTHER" id="PTHR11941">
    <property type="entry name" value="ENOYL-COA HYDRATASE-RELATED"/>
    <property type="match status" value="1"/>
</dbReference>
<evidence type="ECO:0000256" key="16">
    <source>
        <dbReference type="ARBA" id="ARBA00083575"/>
    </source>
</evidence>
<dbReference type="GO" id="GO:0005759">
    <property type="term" value="C:mitochondrial matrix"/>
    <property type="evidence" value="ECO:0007669"/>
    <property type="project" value="UniProtKB-SubCell"/>
</dbReference>
<evidence type="ECO:0000313" key="17">
    <source>
        <dbReference type="EMBL" id="GFT15849.1"/>
    </source>
</evidence>
<evidence type="ECO:0000256" key="10">
    <source>
        <dbReference type="ARBA" id="ARBA00050938"/>
    </source>
</evidence>
<organism evidence="17 18">
    <name type="scientific">Nephila pilipes</name>
    <name type="common">Giant wood spider</name>
    <name type="synonym">Nephila maculata</name>
    <dbReference type="NCBI Taxonomy" id="299642"/>
    <lineage>
        <taxon>Eukaryota</taxon>
        <taxon>Metazoa</taxon>
        <taxon>Ecdysozoa</taxon>
        <taxon>Arthropoda</taxon>
        <taxon>Chelicerata</taxon>
        <taxon>Arachnida</taxon>
        <taxon>Araneae</taxon>
        <taxon>Araneomorphae</taxon>
        <taxon>Entelegynae</taxon>
        <taxon>Araneoidea</taxon>
        <taxon>Nephilidae</taxon>
        <taxon>Nephila</taxon>
    </lineage>
</organism>
<protein>
    <recommendedName>
        <fullName evidence="15">Enoyl-CoA delta isomerase 1, mitochondrial</fullName>
    </recommendedName>
    <alternativeName>
        <fullName evidence="16">3,2-trans-enoyl-CoA isomerase</fullName>
    </alternativeName>
</protein>
<evidence type="ECO:0000256" key="1">
    <source>
        <dbReference type="ARBA" id="ARBA00004305"/>
    </source>
</evidence>
<dbReference type="InterPro" id="IPR029045">
    <property type="entry name" value="ClpP/crotonase-like_dom_sf"/>
</dbReference>
<comment type="subunit">
    <text evidence="3">Homotrimer.</text>
</comment>